<sequence length="584" mass="62525">MEICPSASSPEEFADFIAPHNNYSIEFLREITGSPCVDLINRQYAVVSLPLSQALPLSLSAYSYASIPKLYTLLDTSALEAAGILAVLSQPSLSTGGEGVMIGFVDTGIDYCSPLFVSPGGRTRILGIWDQTLPAEGERQFFGEPSPFSGFADSSFSYGRAFTEEELNAALAAEDPLSLVPTRDENGHGTFLAGVAAAGQTEGSSFFGAAPACRLGVVKCRPAKRYLRDFYLLADGAQAYQENDIMMGIKYLLLLAASRRLPLVLVLGLGTSQGSHEGTSPLGKMLGQLAELSGVIPVLAAGNEAAKGRHFLGTLGQGAEYEDVELRVDEEERGFVMELWARDPELYTVGFLSPTGERIARIPLSFTADTPIRFLLEQTVITVTYVNAEAGSGSQLIFMRFEAPTAGIWQIRVYSSLLITGEFHIWLPPGSFISDGTQFLRSSPDTTVTDPANAPLPITVGACNHRDDSIYLGSGRGFSRNGKVKPELAAPGVDISGPGRSPIPCGLEQTLRTGTSAAAAITAGAVACLVSWGLKNGHPEMAAAAPVKSYLVRGAKRNPAYSYPSREWGYGELDLYQTFLRMRE</sequence>
<dbReference type="InterPro" id="IPR036852">
    <property type="entry name" value="Peptidase_S8/S53_dom_sf"/>
</dbReference>
<keyword evidence="3 5" id="KW-0378">Hydrolase</keyword>
<reference evidence="7" key="2">
    <citation type="submission" date="2021-04" db="EMBL/GenBank/DDBJ databases">
        <authorList>
            <person name="Gilroy R."/>
        </authorList>
    </citation>
    <scope>NUCLEOTIDE SEQUENCE</scope>
    <source>
        <strain evidence="7">ChiGjej4B4-12881</strain>
    </source>
</reference>
<feature type="domain" description="Peptidase S8/S53" evidence="6">
    <location>
        <begin position="97"/>
        <end position="307"/>
    </location>
</feature>
<evidence type="ECO:0000256" key="1">
    <source>
        <dbReference type="ARBA" id="ARBA00011073"/>
    </source>
</evidence>
<keyword evidence="4 5" id="KW-0720">Serine protease</keyword>
<evidence type="ECO:0000256" key="2">
    <source>
        <dbReference type="ARBA" id="ARBA00022670"/>
    </source>
</evidence>
<dbReference type="PANTHER" id="PTHR43806:SF11">
    <property type="entry name" value="CEREVISIN-RELATED"/>
    <property type="match status" value="1"/>
</dbReference>
<comment type="similarity">
    <text evidence="1 5">Belongs to the peptidase S8 family.</text>
</comment>
<organism evidence="7 8">
    <name type="scientific">Candidatus Lachnoclostridium stercoripullorum</name>
    <dbReference type="NCBI Taxonomy" id="2838635"/>
    <lineage>
        <taxon>Bacteria</taxon>
        <taxon>Bacillati</taxon>
        <taxon>Bacillota</taxon>
        <taxon>Clostridia</taxon>
        <taxon>Lachnospirales</taxon>
        <taxon>Lachnospiraceae</taxon>
    </lineage>
</organism>
<dbReference type="GO" id="GO:0004252">
    <property type="term" value="F:serine-type endopeptidase activity"/>
    <property type="evidence" value="ECO:0007669"/>
    <property type="project" value="UniProtKB-UniRule"/>
</dbReference>
<accession>A0A9D1W632</accession>
<reference evidence="7" key="1">
    <citation type="journal article" date="2021" name="PeerJ">
        <title>Extensive microbial diversity within the chicken gut microbiome revealed by metagenomics and culture.</title>
        <authorList>
            <person name="Gilroy R."/>
            <person name="Ravi A."/>
            <person name="Getino M."/>
            <person name="Pursley I."/>
            <person name="Horton D.L."/>
            <person name="Alikhan N.F."/>
            <person name="Baker D."/>
            <person name="Gharbi K."/>
            <person name="Hall N."/>
            <person name="Watson M."/>
            <person name="Adriaenssens E.M."/>
            <person name="Foster-Nyarko E."/>
            <person name="Jarju S."/>
            <person name="Secka A."/>
            <person name="Antonio M."/>
            <person name="Oren A."/>
            <person name="Chaudhuri R.R."/>
            <person name="La Ragione R."/>
            <person name="Hildebrand F."/>
            <person name="Pallen M.J."/>
        </authorList>
    </citation>
    <scope>NUCLEOTIDE SEQUENCE</scope>
    <source>
        <strain evidence="7">ChiGjej4B4-12881</strain>
    </source>
</reference>
<dbReference type="PROSITE" id="PS51892">
    <property type="entry name" value="SUBTILASE"/>
    <property type="match status" value="1"/>
</dbReference>
<dbReference type="AlphaFoldDB" id="A0A9D1W632"/>
<evidence type="ECO:0000256" key="3">
    <source>
        <dbReference type="ARBA" id="ARBA00022801"/>
    </source>
</evidence>
<dbReference type="InterPro" id="IPR017310">
    <property type="entry name" value="Pept_S8A_subtilisin_clostridia"/>
</dbReference>
<feature type="active site" description="Charge relay system" evidence="5">
    <location>
        <position position="516"/>
    </location>
</feature>
<comment type="caution">
    <text evidence="7">The sequence shown here is derived from an EMBL/GenBank/DDBJ whole genome shotgun (WGS) entry which is preliminary data.</text>
</comment>
<keyword evidence="2 5" id="KW-0645">Protease</keyword>
<feature type="active site" description="Charge relay system" evidence="5">
    <location>
        <position position="106"/>
    </location>
</feature>
<dbReference type="InterPro" id="IPR034045">
    <property type="entry name" value="Pep_S8_CspA-like"/>
</dbReference>
<gene>
    <name evidence="7" type="ORF">IAA28_06835</name>
</gene>
<dbReference type="Pfam" id="PF00082">
    <property type="entry name" value="Peptidase_S8"/>
    <property type="match status" value="2"/>
</dbReference>
<dbReference type="EMBL" id="DXEU01000117">
    <property type="protein sequence ID" value="HIX52502.1"/>
    <property type="molecule type" value="Genomic_DNA"/>
</dbReference>
<dbReference type="GO" id="GO:0005615">
    <property type="term" value="C:extracellular space"/>
    <property type="evidence" value="ECO:0007669"/>
    <property type="project" value="TreeGrafter"/>
</dbReference>
<proteinExistence type="inferred from homology"/>
<evidence type="ECO:0000259" key="6">
    <source>
        <dbReference type="Pfam" id="PF00082"/>
    </source>
</evidence>
<dbReference type="GO" id="GO:0006508">
    <property type="term" value="P:proteolysis"/>
    <property type="evidence" value="ECO:0007669"/>
    <property type="project" value="UniProtKB-KW"/>
</dbReference>
<dbReference type="Gene3D" id="2.60.120.1290">
    <property type="match status" value="1"/>
</dbReference>
<feature type="active site" description="Charge relay system" evidence="5">
    <location>
        <position position="188"/>
    </location>
</feature>
<feature type="domain" description="Peptidase S8/S53" evidence="6">
    <location>
        <begin position="445"/>
        <end position="571"/>
    </location>
</feature>
<evidence type="ECO:0000313" key="8">
    <source>
        <dbReference type="Proteomes" id="UP000886780"/>
    </source>
</evidence>
<dbReference type="PIRSF" id="PIRSF037894">
    <property type="entry name" value="Subtilisin_rel_CspABC"/>
    <property type="match status" value="1"/>
</dbReference>
<dbReference type="SUPFAM" id="SSF52743">
    <property type="entry name" value="Subtilisin-like"/>
    <property type="match status" value="1"/>
</dbReference>
<dbReference type="Proteomes" id="UP000886780">
    <property type="component" value="Unassembled WGS sequence"/>
</dbReference>
<dbReference type="InterPro" id="IPR000209">
    <property type="entry name" value="Peptidase_S8/S53_dom"/>
</dbReference>
<name>A0A9D1W632_9FIRM</name>
<evidence type="ECO:0000313" key="7">
    <source>
        <dbReference type="EMBL" id="HIX52502.1"/>
    </source>
</evidence>
<protein>
    <submittedName>
        <fullName evidence="7">S8 family peptidase</fullName>
    </submittedName>
</protein>
<evidence type="ECO:0000256" key="4">
    <source>
        <dbReference type="ARBA" id="ARBA00022825"/>
    </source>
</evidence>
<dbReference type="Gene3D" id="3.40.50.200">
    <property type="entry name" value="Peptidase S8/S53 domain"/>
    <property type="match status" value="1"/>
</dbReference>
<dbReference type="PRINTS" id="PR00723">
    <property type="entry name" value="SUBTILISIN"/>
</dbReference>
<evidence type="ECO:0000256" key="5">
    <source>
        <dbReference type="PROSITE-ProRule" id="PRU01240"/>
    </source>
</evidence>
<dbReference type="InterPro" id="IPR015500">
    <property type="entry name" value="Peptidase_S8_subtilisin-rel"/>
</dbReference>
<dbReference type="PANTHER" id="PTHR43806">
    <property type="entry name" value="PEPTIDASE S8"/>
    <property type="match status" value="1"/>
</dbReference>
<dbReference type="InterPro" id="IPR050131">
    <property type="entry name" value="Peptidase_S8_subtilisin-like"/>
</dbReference>
<dbReference type="CDD" id="cd07478">
    <property type="entry name" value="Peptidases_S8_CspA-like"/>
    <property type="match status" value="1"/>
</dbReference>